<dbReference type="InterPro" id="IPR036526">
    <property type="entry name" value="C-N_Hydrolase_sf"/>
</dbReference>
<sequence length="252" mass="27785">MSGWNVAAAQSGSRPGDITWNIQHHLEFVRLAASRHVDLLMFPELSLTGYELPLMAELALSLDDPRLQVFAEAAVEYQMGISIGLPLIGENNVRLSAATFLPDGTRFAYSKRNLYGEEKQIFVQGVAVPMFGHQRHNVVMAICADISVEKFAQDAARQGADLYATSVLVSEQGYQQDCDYLARWSRDYRMAVMMANHAWPTGGYQSAGKSAFWGPDGRQVVQGGSGEQLIIARRSGNHWQGEVHPLPCTSVL</sequence>
<accession>A0A2S9I8C4</accession>
<dbReference type="InterPro" id="IPR003010">
    <property type="entry name" value="C-N_Hydrolase"/>
</dbReference>
<evidence type="ECO:0000259" key="2">
    <source>
        <dbReference type="PROSITE" id="PS50263"/>
    </source>
</evidence>
<organism evidence="3 4">
    <name type="scientific">Pantoea coffeiphila</name>
    <dbReference type="NCBI Taxonomy" id="1465635"/>
    <lineage>
        <taxon>Bacteria</taxon>
        <taxon>Pseudomonadati</taxon>
        <taxon>Pseudomonadota</taxon>
        <taxon>Gammaproteobacteria</taxon>
        <taxon>Enterobacterales</taxon>
        <taxon>Erwiniaceae</taxon>
        <taxon>Pantoea</taxon>
    </lineage>
</organism>
<evidence type="ECO:0000256" key="1">
    <source>
        <dbReference type="ARBA" id="ARBA00022801"/>
    </source>
</evidence>
<dbReference type="GO" id="GO:0033388">
    <property type="term" value="P:putrescine biosynthetic process from arginine"/>
    <property type="evidence" value="ECO:0007669"/>
    <property type="project" value="TreeGrafter"/>
</dbReference>
<dbReference type="Gene3D" id="3.60.110.10">
    <property type="entry name" value="Carbon-nitrogen hydrolase"/>
    <property type="match status" value="1"/>
</dbReference>
<dbReference type="GO" id="GO:0050126">
    <property type="term" value="F:N-carbamoylputrescine amidase activity"/>
    <property type="evidence" value="ECO:0007669"/>
    <property type="project" value="TreeGrafter"/>
</dbReference>
<comment type="caution">
    <text evidence="3">The sequence shown here is derived from an EMBL/GenBank/DDBJ whole genome shotgun (WGS) entry which is preliminary data.</text>
</comment>
<dbReference type="RefSeq" id="WP_105594245.1">
    <property type="nucleotide sequence ID" value="NZ_PDET01000014.1"/>
</dbReference>
<name>A0A2S9I8C4_9GAMM</name>
<dbReference type="AlphaFoldDB" id="A0A2S9I8C4"/>
<dbReference type="InterPro" id="IPR050345">
    <property type="entry name" value="Aliph_Amidase/BUP"/>
</dbReference>
<keyword evidence="4" id="KW-1185">Reference proteome</keyword>
<dbReference type="EMBL" id="PDET01000014">
    <property type="protein sequence ID" value="PRD14026.1"/>
    <property type="molecule type" value="Genomic_DNA"/>
</dbReference>
<dbReference type="CDD" id="cd07197">
    <property type="entry name" value="nitrilase"/>
    <property type="match status" value="1"/>
</dbReference>
<dbReference type="PANTHER" id="PTHR43674:SF2">
    <property type="entry name" value="BETA-UREIDOPROPIONASE"/>
    <property type="match status" value="1"/>
</dbReference>
<evidence type="ECO:0000313" key="4">
    <source>
        <dbReference type="Proteomes" id="UP000239181"/>
    </source>
</evidence>
<dbReference type="PANTHER" id="PTHR43674">
    <property type="entry name" value="NITRILASE C965.09-RELATED"/>
    <property type="match status" value="1"/>
</dbReference>
<proteinExistence type="predicted"/>
<protein>
    <submittedName>
        <fullName evidence="3">Carbon-nitrogen hydrolase family protein</fullName>
    </submittedName>
</protein>
<keyword evidence="1 3" id="KW-0378">Hydrolase</keyword>
<dbReference type="OrthoDB" id="9760188at2"/>
<dbReference type="SUPFAM" id="SSF56317">
    <property type="entry name" value="Carbon-nitrogen hydrolase"/>
    <property type="match status" value="1"/>
</dbReference>
<dbReference type="Proteomes" id="UP000239181">
    <property type="component" value="Unassembled WGS sequence"/>
</dbReference>
<dbReference type="PROSITE" id="PS50263">
    <property type="entry name" value="CN_HYDROLASE"/>
    <property type="match status" value="1"/>
</dbReference>
<gene>
    <name evidence="3" type="ORF">CQW29_18660</name>
</gene>
<feature type="domain" description="CN hydrolase" evidence="2">
    <location>
        <begin position="4"/>
        <end position="236"/>
    </location>
</feature>
<reference evidence="3 4" key="1">
    <citation type="submission" date="2017-10" db="EMBL/GenBank/DDBJ databases">
        <title>Draft genome of two endophytic bacteria isolated from 'guarana' Paullinia cupana (Mart.) Ducke.</title>
        <authorList>
            <person name="Siqueira K.A."/>
            <person name="Liotti R.G."/>
            <person name="Mendes T.A."/>
            <person name="Soares M.A."/>
        </authorList>
    </citation>
    <scope>NUCLEOTIDE SEQUENCE [LARGE SCALE GENOMIC DNA]</scope>
    <source>
        <strain evidence="3 4">342</strain>
    </source>
</reference>
<evidence type="ECO:0000313" key="3">
    <source>
        <dbReference type="EMBL" id="PRD14026.1"/>
    </source>
</evidence>
<dbReference type="Pfam" id="PF00795">
    <property type="entry name" value="CN_hydrolase"/>
    <property type="match status" value="1"/>
</dbReference>